<dbReference type="OrthoDB" id="9784042at2"/>
<protein>
    <submittedName>
        <fullName evidence="2">Polyphosphate polymerase domain-containing protein</fullName>
    </submittedName>
</protein>
<comment type="caution">
    <text evidence="2">The sequence shown here is derived from an EMBL/GenBank/DDBJ whole genome shotgun (WGS) entry which is preliminary data.</text>
</comment>
<name>A0A3M8CJS7_9BACL</name>
<gene>
    <name evidence="2" type="ORF">EDM52_05975</name>
</gene>
<dbReference type="Gene3D" id="3.20.100.30">
    <property type="entry name" value="VTC, catalytic tunnel domain"/>
    <property type="match status" value="1"/>
</dbReference>
<dbReference type="Proteomes" id="UP000282028">
    <property type="component" value="Unassembled WGS sequence"/>
</dbReference>
<evidence type="ECO:0000313" key="2">
    <source>
        <dbReference type="EMBL" id="RNB75954.1"/>
    </source>
</evidence>
<accession>A0A3M8CJS7</accession>
<evidence type="ECO:0000313" key="3">
    <source>
        <dbReference type="Proteomes" id="UP000282028"/>
    </source>
</evidence>
<feature type="domain" description="VTC" evidence="1">
    <location>
        <begin position="8"/>
        <end position="227"/>
    </location>
</feature>
<keyword evidence="3" id="KW-1185">Reference proteome</keyword>
<dbReference type="CDD" id="cd07750">
    <property type="entry name" value="PolyPPase_VTC_like"/>
    <property type="match status" value="1"/>
</dbReference>
<dbReference type="InterPro" id="IPR018966">
    <property type="entry name" value="VTC_domain"/>
</dbReference>
<evidence type="ECO:0000259" key="1">
    <source>
        <dbReference type="Pfam" id="PF09359"/>
    </source>
</evidence>
<dbReference type="InterPro" id="IPR042267">
    <property type="entry name" value="VTC_sf"/>
</dbReference>
<reference evidence="2 3" key="1">
    <citation type="submission" date="2018-10" db="EMBL/GenBank/DDBJ databases">
        <title>Phylogenomics of Brevibacillus.</title>
        <authorList>
            <person name="Dunlap C."/>
        </authorList>
    </citation>
    <scope>NUCLEOTIDE SEQUENCE [LARGE SCALE GENOMIC DNA]</scope>
    <source>
        <strain evidence="2 3">JCM 12215</strain>
    </source>
</reference>
<dbReference type="EMBL" id="RHHR01000009">
    <property type="protein sequence ID" value="RNB75954.1"/>
    <property type="molecule type" value="Genomic_DNA"/>
</dbReference>
<dbReference type="Pfam" id="PF09359">
    <property type="entry name" value="VTC"/>
    <property type="match status" value="1"/>
</dbReference>
<sequence length="236" mass="28484">MPLQERKFRTEQKYYLHIHDYEVLRQKVSAMLMMDEHSIHSDGYCIRSLYFDSPHDHALIDKNNGIFNREKYRIRIYNGNDDIISIERKSKRGDYVWKESFRINREEYEWIRSGEYGFLWEKNSPMLRDFYTALAHRAFRPTAIVEYWREAYVYDYGNVRITFDKKLAAGVNSYDLFDSNLVLEEAIQVPQTIMEVKFDSIIPDFIRQIIQPHSHQRSSISKYVLCREVNVKHFKE</sequence>
<dbReference type="AlphaFoldDB" id="A0A3M8CJS7"/>
<organism evidence="2 3">
    <name type="scientific">Brevibacillus invocatus</name>
    <dbReference type="NCBI Taxonomy" id="173959"/>
    <lineage>
        <taxon>Bacteria</taxon>
        <taxon>Bacillati</taxon>
        <taxon>Bacillota</taxon>
        <taxon>Bacilli</taxon>
        <taxon>Bacillales</taxon>
        <taxon>Paenibacillaceae</taxon>
        <taxon>Brevibacillus</taxon>
    </lineage>
</organism>
<proteinExistence type="predicted"/>
<dbReference type="GO" id="GO:0006799">
    <property type="term" value="P:polyphosphate biosynthetic process"/>
    <property type="evidence" value="ECO:0007669"/>
    <property type="project" value="UniProtKB-ARBA"/>
</dbReference>